<evidence type="ECO:0000259" key="1">
    <source>
        <dbReference type="Pfam" id="PF04028"/>
    </source>
</evidence>
<accession>A0A1W1XP33</accession>
<dbReference type="CDD" id="cd07983">
    <property type="entry name" value="LPLAT_DUF374-like"/>
    <property type="match status" value="1"/>
</dbReference>
<dbReference type="STRING" id="1121390.SAMN02746041_02383"/>
<reference evidence="2 3" key="1">
    <citation type="submission" date="2017-04" db="EMBL/GenBank/DDBJ databases">
        <authorList>
            <person name="Afonso C.L."/>
            <person name="Miller P.J."/>
            <person name="Scott M.A."/>
            <person name="Spackman E."/>
            <person name="Goraichik I."/>
            <person name="Dimitrov K.M."/>
            <person name="Suarez D.L."/>
            <person name="Swayne D.E."/>
        </authorList>
    </citation>
    <scope>NUCLEOTIDE SEQUENCE [LARGE SCALE GENOMIC DNA]</scope>
    <source>
        <strain evidence="2 3">DSM 13146</strain>
    </source>
</reference>
<dbReference type="OrthoDB" id="9810508at2"/>
<dbReference type="Proteomes" id="UP000192783">
    <property type="component" value="Unassembled WGS sequence"/>
</dbReference>
<gene>
    <name evidence="2" type="ORF">SAMN02746041_02383</name>
</gene>
<proteinExistence type="predicted"/>
<evidence type="ECO:0000313" key="3">
    <source>
        <dbReference type="Proteomes" id="UP000192783"/>
    </source>
</evidence>
<dbReference type="EMBL" id="FWXF01000014">
    <property type="protein sequence ID" value="SMC25615.1"/>
    <property type="molecule type" value="Genomic_DNA"/>
</dbReference>
<dbReference type="SUPFAM" id="SSF69593">
    <property type="entry name" value="Glycerol-3-phosphate (1)-acyltransferase"/>
    <property type="match status" value="1"/>
</dbReference>
<dbReference type="InterPro" id="IPR007172">
    <property type="entry name" value="DUF374"/>
</dbReference>
<dbReference type="Pfam" id="PF04028">
    <property type="entry name" value="DUF374"/>
    <property type="match status" value="1"/>
</dbReference>
<feature type="domain" description="DUF374" evidence="1">
    <location>
        <begin position="65"/>
        <end position="132"/>
    </location>
</feature>
<evidence type="ECO:0000313" key="2">
    <source>
        <dbReference type="EMBL" id="SMC25615.1"/>
    </source>
</evidence>
<dbReference type="AlphaFoldDB" id="A0A1W1XP33"/>
<keyword evidence="3" id="KW-1185">Reference proteome</keyword>
<organism evidence="2 3">
    <name type="scientific">Desulfacinum hydrothermale DSM 13146</name>
    <dbReference type="NCBI Taxonomy" id="1121390"/>
    <lineage>
        <taxon>Bacteria</taxon>
        <taxon>Pseudomonadati</taxon>
        <taxon>Thermodesulfobacteriota</taxon>
        <taxon>Syntrophobacteria</taxon>
        <taxon>Syntrophobacterales</taxon>
        <taxon>Syntrophobacteraceae</taxon>
        <taxon>Desulfacinum</taxon>
    </lineage>
</organism>
<protein>
    <recommendedName>
        <fullName evidence="1">DUF374 domain-containing protein</fullName>
    </recommendedName>
</protein>
<name>A0A1W1XP33_9BACT</name>
<sequence>MKRMFSPDRPWMQPAAPLAAGLLQLLHGSCSFSALGLEHLHQALAGPHSCLFTTWHAMFPAVVHFFRRLDGVLMVSRSQDGEWASRIVHRLGYRTVRGSSHRGGSQALRAMLRLARRGHHAGLIADGSKGPARVAQPGIVWLARATQRPLFPVAMAAHPCWRLSSWDRTIIARPFSKVVMAFGEPLYVPRSASHESLELYRIQLEDTLNSLAEQADVAARRAGGVPVCSHAIQAAWQVQPRPMDKK</sequence>